<accession>A0ACC0U5C8</accession>
<dbReference type="EMBL" id="JAGFNK010000148">
    <property type="protein sequence ID" value="KAI9464779.1"/>
    <property type="molecule type" value="Genomic_DNA"/>
</dbReference>
<evidence type="ECO:0000313" key="2">
    <source>
        <dbReference type="Proteomes" id="UP001207468"/>
    </source>
</evidence>
<comment type="caution">
    <text evidence="1">The sequence shown here is derived from an EMBL/GenBank/DDBJ whole genome shotgun (WGS) entry which is preliminary data.</text>
</comment>
<gene>
    <name evidence="1" type="ORF">F5148DRAFT_1209626</name>
</gene>
<sequence>MADREPLQANRFAGRSNLLPPIPRPQESHRSHDAAFLPSPGHDQFASQWEGVPLAVGSAAIQGTLRNLHHTNITHDGIESHLPPPGDPVVPHIYPNVGLAQGVRVHEQANFPENRPGYPDTLAYQAPAFGQSVREYLRWLASRYVHHPDSQVDMFQMEPGFAGRYKVVIILDMADLL</sequence>
<evidence type="ECO:0000313" key="1">
    <source>
        <dbReference type="EMBL" id="KAI9464779.1"/>
    </source>
</evidence>
<keyword evidence="2" id="KW-1185">Reference proteome</keyword>
<dbReference type="Proteomes" id="UP001207468">
    <property type="component" value="Unassembled WGS sequence"/>
</dbReference>
<protein>
    <submittedName>
        <fullName evidence="1">Uncharacterized protein</fullName>
    </submittedName>
</protein>
<proteinExistence type="predicted"/>
<organism evidence="1 2">
    <name type="scientific">Russula earlei</name>
    <dbReference type="NCBI Taxonomy" id="71964"/>
    <lineage>
        <taxon>Eukaryota</taxon>
        <taxon>Fungi</taxon>
        <taxon>Dikarya</taxon>
        <taxon>Basidiomycota</taxon>
        <taxon>Agaricomycotina</taxon>
        <taxon>Agaricomycetes</taxon>
        <taxon>Russulales</taxon>
        <taxon>Russulaceae</taxon>
        <taxon>Russula</taxon>
    </lineage>
</organism>
<reference evidence="1" key="1">
    <citation type="submission" date="2021-03" db="EMBL/GenBank/DDBJ databases">
        <title>Evolutionary priming and transition to the ectomycorrhizal habit in an iconic lineage of mushroom-forming fungi: is preadaptation a requirement?</title>
        <authorList>
            <consortium name="DOE Joint Genome Institute"/>
            <person name="Looney B.P."/>
            <person name="Miyauchi S."/>
            <person name="Morin E."/>
            <person name="Drula E."/>
            <person name="Courty P.E."/>
            <person name="Chicoki N."/>
            <person name="Fauchery L."/>
            <person name="Kohler A."/>
            <person name="Kuo A."/>
            <person name="LaButti K."/>
            <person name="Pangilinan J."/>
            <person name="Lipzen A."/>
            <person name="Riley R."/>
            <person name="Andreopoulos W."/>
            <person name="He G."/>
            <person name="Johnson J."/>
            <person name="Barry K.W."/>
            <person name="Grigoriev I.V."/>
            <person name="Nagy L."/>
            <person name="Hibbett D."/>
            <person name="Henrissat B."/>
            <person name="Matheny P.B."/>
            <person name="Labbe J."/>
            <person name="Martin A.F."/>
        </authorList>
    </citation>
    <scope>NUCLEOTIDE SEQUENCE</scope>
    <source>
        <strain evidence="1">BPL698</strain>
    </source>
</reference>
<name>A0ACC0U5C8_9AGAM</name>